<evidence type="ECO:0000313" key="10">
    <source>
        <dbReference type="Proteomes" id="UP001464891"/>
    </source>
</evidence>
<evidence type="ECO:0000256" key="2">
    <source>
        <dbReference type="ARBA" id="ARBA00012111"/>
    </source>
</evidence>
<comment type="similarity">
    <text evidence="1">Belongs to the histone deacetylase family. HD type 2 subfamily.</text>
</comment>
<evidence type="ECO:0000313" key="9">
    <source>
        <dbReference type="EMBL" id="MEP0818463.1"/>
    </source>
</evidence>
<dbReference type="EC" id="3.5.1.98" evidence="2"/>
<evidence type="ECO:0000259" key="8">
    <source>
        <dbReference type="Pfam" id="PF00850"/>
    </source>
</evidence>
<dbReference type="InterPro" id="IPR000286">
    <property type="entry name" value="HDACs"/>
</dbReference>
<keyword evidence="6" id="KW-0805">Transcription regulation</keyword>
<evidence type="ECO:0000256" key="6">
    <source>
        <dbReference type="ARBA" id="ARBA00023015"/>
    </source>
</evidence>
<reference evidence="9 10" key="1">
    <citation type="submission" date="2022-04" db="EMBL/GenBank/DDBJ databases">
        <title>Positive selection, recombination, and allopatry shape intraspecific diversity of widespread and dominant cyanobacteria.</title>
        <authorList>
            <person name="Wei J."/>
            <person name="Shu W."/>
            <person name="Hu C."/>
        </authorList>
    </citation>
    <scope>NUCLEOTIDE SEQUENCE [LARGE SCALE GENOMIC DNA]</scope>
    <source>
        <strain evidence="9 10">GB2-A4</strain>
    </source>
</reference>
<gene>
    <name evidence="9" type="ORF">NC998_15295</name>
</gene>
<dbReference type="PANTHER" id="PTHR10625:SF5">
    <property type="entry name" value="HISTONE DEACETYLASE"/>
    <property type="match status" value="1"/>
</dbReference>
<evidence type="ECO:0000256" key="4">
    <source>
        <dbReference type="ARBA" id="ARBA00022801"/>
    </source>
</evidence>
<dbReference type="InterPro" id="IPR023696">
    <property type="entry name" value="Ureohydrolase_dom_sf"/>
</dbReference>
<comment type="caution">
    <text evidence="9">The sequence shown here is derived from an EMBL/GenBank/DDBJ whole genome shotgun (WGS) entry which is preliminary data.</text>
</comment>
<keyword evidence="10" id="KW-1185">Reference proteome</keyword>
<keyword evidence="4" id="KW-0378">Hydrolase</keyword>
<feature type="domain" description="Histone deacetylase" evidence="8">
    <location>
        <begin position="39"/>
        <end position="334"/>
    </location>
</feature>
<organism evidence="9 10">
    <name type="scientific">Trichocoleus desertorum GB2-A4</name>
    <dbReference type="NCBI Taxonomy" id="2933944"/>
    <lineage>
        <taxon>Bacteria</taxon>
        <taxon>Bacillati</taxon>
        <taxon>Cyanobacteriota</taxon>
        <taxon>Cyanophyceae</taxon>
        <taxon>Leptolyngbyales</taxon>
        <taxon>Trichocoleusaceae</taxon>
        <taxon>Trichocoleus</taxon>
    </lineage>
</organism>
<keyword evidence="3" id="KW-0678">Repressor</keyword>
<evidence type="ECO:0000256" key="1">
    <source>
        <dbReference type="ARBA" id="ARBA00007738"/>
    </source>
</evidence>
<dbReference type="PRINTS" id="PR01270">
    <property type="entry name" value="HDASUPER"/>
</dbReference>
<evidence type="ECO:0000256" key="7">
    <source>
        <dbReference type="ARBA" id="ARBA00023163"/>
    </source>
</evidence>
<accession>A0ABV0J9K3</accession>
<protein>
    <recommendedName>
        <fullName evidence="2">histone deacetylase</fullName>
        <ecNumber evidence="2">3.5.1.98</ecNumber>
    </recommendedName>
</protein>
<dbReference type="PANTHER" id="PTHR10625">
    <property type="entry name" value="HISTONE DEACETYLASE HDAC1-RELATED"/>
    <property type="match status" value="1"/>
</dbReference>
<name>A0ABV0J9K3_9CYAN</name>
<dbReference type="InterPro" id="IPR037138">
    <property type="entry name" value="His_deacetylse_dom_sf"/>
</dbReference>
<evidence type="ECO:0000256" key="3">
    <source>
        <dbReference type="ARBA" id="ARBA00022491"/>
    </source>
</evidence>
<dbReference type="Pfam" id="PF00850">
    <property type="entry name" value="Hist_deacetyl"/>
    <property type="match status" value="1"/>
</dbReference>
<keyword evidence="5" id="KW-0156">Chromatin regulator</keyword>
<evidence type="ECO:0000256" key="5">
    <source>
        <dbReference type="ARBA" id="ARBA00022853"/>
    </source>
</evidence>
<sequence length="339" mass="37616">MPKFATYLHPQTCQTSKPSHLIPFKGYSFPHYSKVRQELEKSLSDYPSLPVRRVKYSEYLRVHTREYLQQLVLLAAEKPLEKFNLEMPHLLGGCWGLEHCLPGYAYGLGGLFEAIAQMKQGNLERAYCFSLVGHHAHANWGHGYCLLNPLAAAAKYAQEQGFEKILIVDWDIHHGDGTQSMFSGDRSVYCLSIHSAIDLYMAKASDLKRGTTTAAEAVGHCNIPLLPARFADDFPPKMGLTGQFYRVNESLSAFQSALDQIPWTPDLILIFSGYDSHRDDCGKETTGWTEADFAALTEAVLEVAKKANCPVLSNHGGGYKLPITIASAVSHVKTLASYS</sequence>
<keyword evidence="7" id="KW-0804">Transcription</keyword>
<dbReference type="Proteomes" id="UP001464891">
    <property type="component" value="Unassembled WGS sequence"/>
</dbReference>
<dbReference type="EMBL" id="JAMPKM010000009">
    <property type="protein sequence ID" value="MEP0818463.1"/>
    <property type="molecule type" value="Genomic_DNA"/>
</dbReference>
<dbReference type="Gene3D" id="3.40.800.20">
    <property type="entry name" value="Histone deacetylase domain"/>
    <property type="match status" value="1"/>
</dbReference>
<dbReference type="SUPFAM" id="SSF52768">
    <property type="entry name" value="Arginase/deacetylase"/>
    <property type="match status" value="1"/>
</dbReference>
<dbReference type="InterPro" id="IPR023801">
    <property type="entry name" value="His_deacetylse_dom"/>
</dbReference>
<dbReference type="RefSeq" id="WP_190436562.1">
    <property type="nucleotide sequence ID" value="NZ_JAMPKM010000009.1"/>
</dbReference>
<proteinExistence type="inferred from homology"/>